<dbReference type="eggNOG" id="KOG0017">
    <property type="taxonomic scope" value="Eukaryota"/>
</dbReference>
<evidence type="ECO:0000313" key="2">
    <source>
        <dbReference type="EMBL" id="BAS93761.1"/>
    </source>
</evidence>
<keyword evidence="3" id="KW-1185">Reference proteome</keyword>
<proteinExistence type="predicted"/>
<dbReference type="AlphaFoldDB" id="A0A0N7KKP1"/>
<sequence length="173" mass="19562">RFPVTVLLPIYFPTERQGRKHDSHPQQLCLHPLLQAFMPPSYWAEGLATATYLLNRRPSSSVNNSIPFQLLHRKIPDYSMLHVFGCLCYPNLSATAAHKLAPRSAVCVFLGYPSSHKGYRCLNISTRRIIILRHVIFDETVSIFGRSCRCFLFGLSTAGCYCSFCGRSTTGWC</sequence>
<gene>
    <name evidence="2" type="ordered locus">Os05g0380700</name>
    <name evidence="2" type="ORF">OSNPB_050380700</name>
</gene>
<reference evidence="2 3" key="2">
    <citation type="journal article" date="2013" name="Plant Cell Physiol.">
        <title>Rice Annotation Project Database (RAP-DB): an integrative and interactive database for rice genomics.</title>
        <authorList>
            <person name="Sakai H."/>
            <person name="Lee S.S."/>
            <person name="Tanaka T."/>
            <person name="Numa H."/>
            <person name="Kim J."/>
            <person name="Kawahara Y."/>
            <person name="Wakimoto H."/>
            <person name="Yang C.C."/>
            <person name="Iwamoto M."/>
            <person name="Abe T."/>
            <person name="Yamada Y."/>
            <person name="Muto A."/>
            <person name="Inokuchi H."/>
            <person name="Ikemura T."/>
            <person name="Matsumoto T."/>
            <person name="Sasaki T."/>
            <person name="Itoh T."/>
        </authorList>
    </citation>
    <scope>NUCLEOTIDE SEQUENCE [LARGE SCALE GENOMIC DNA]</scope>
    <source>
        <strain evidence="3">cv. Nipponbare</strain>
    </source>
</reference>
<dbReference type="STRING" id="39947.A0A0N7KKP1"/>
<feature type="non-terminal residue" evidence="2">
    <location>
        <position position="1"/>
    </location>
</feature>
<dbReference type="Gramene" id="Os05t0380700-01">
    <property type="protein sequence ID" value="Os05t0380700-01"/>
    <property type="gene ID" value="Os05g0380700"/>
</dbReference>
<dbReference type="EMBL" id="AP014961">
    <property type="protein sequence ID" value="BAS93761.1"/>
    <property type="molecule type" value="Genomic_DNA"/>
</dbReference>
<dbReference type="PaxDb" id="39947-A0A0N7KKP1"/>
<dbReference type="InterPro" id="IPR039537">
    <property type="entry name" value="Retrotran_Ty1/copia-like"/>
</dbReference>
<accession>A0A0N7KKP1</accession>
<dbReference type="InParanoid" id="A0A0N7KKP1"/>
<protein>
    <submittedName>
        <fullName evidence="2">Os05g0380700 protein</fullName>
    </submittedName>
</protein>
<dbReference type="OMA" id="IATHTAH"/>
<dbReference type="InterPro" id="IPR057670">
    <property type="entry name" value="SH3_retrovirus"/>
</dbReference>
<evidence type="ECO:0000259" key="1">
    <source>
        <dbReference type="Pfam" id="PF25597"/>
    </source>
</evidence>
<dbReference type="PANTHER" id="PTHR42648:SF26">
    <property type="entry name" value="INTEGRASE CATALYTIC DOMAIN-CONTAINING PROTEIN"/>
    <property type="match status" value="1"/>
</dbReference>
<dbReference type="Proteomes" id="UP000059680">
    <property type="component" value="Chromosome 5"/>
</dbReference>
<name>A0A0N7KKP1_ORYSJ</name>
<reference evidence="3" key="1">
    <citation type="journal article" date="2005" name="Nature">
        <title>The map-based sequence of the rice genome.</title>
        <authorList>
            <consortium name="International rice genome sequencing project (IRGSP)"/>
            <person name="Matsumoto T."/>
            <person name="Wu J."/>
            <person name="Kanamori H."/>
            <person name="Katayose Y."/>
            <person name="Fujisawa M."/>
            <person name="Namiki N."/>
            <person name="Mizuno H."/>
            <person name="Yamamoto K."/>
            <person name="Antonio B.A."/>
            <person name="Baba T."/>
            <person name="Sakata K."/>
            <person name="Nagamura Y."/>
            <person name="Aoki H."/>
            <person name="Arikawa K."/>
            <person name="Arita K."/>
            <person name="Bito T."/>
            <person name="Chiden Y."/>
            <person name="Fujitsuka N."/>
            <person name="Fukunaka R."/>
            <person name="Hamada M."/>
            <person name="Harada C."/>
            <person name="Hayashi A."/>
            <person name="Hijishita S."/>
            <person name="Honda M."/>
            <person name="Hosokawa S."/>
            <person name="Ichikawa Y."/>
            <person name="Idonuma A."/>
            <person name="Iijima M."/>
            <person name="Ikeda M."/>
            <person name="Ikeno M."/>
            <person name="Ito K."/>
            <person name="Ito S."/>
            <person name="Ito T."/>
            <person name="Ito Y."/>
            <person name="Ito Y."/>
            <person name="Iwabuchi A."/>
            <person name="Kamiya K."/>
            <person name="Karasawa W."/>
            <person name="Kurita K."/>
            <person name="Katagiri S."/>
            <person name="Kikuta A."/>
            <person name="Kobayashi H."/>
            <person name="Kobayashi N."/>
            <person name="Machita K."/>
            <person name="Maehara T."/>
            <person name="Masukawa M."/>
            <person name="Mizubayashi T."/>
            <person name="Mukai Y."/>
            <person name="Nagasaki H."/>
            <person name="Nagata Y."/>
            <person name="Naito S."/>
            <person name="Nakashima M."/>
            <person name="Nakama Y."/>
            <person name="Nakamichi Y."/>
            <person name="Nakamura M."/>
            <person name="Meguro A."/>
            <person name="Negishi M."/>
            <person name="Ohta I."/>
            <person name="Ohta T."/>
            <person name="Okamoto M."/>
            <person name="Ono N."/>
            <person name="Saji S."/>
            <person name="Sakaguchi M."/>
            <person name="Sakai K."/>
            <person name="Shibata M."/>
            <person name="Shimokawa T."/>
            <person name="Song J."/>
            <person name="Takazaki Y."/>
            <person name="Terasawa K."/>
            <person name="Tsugane M."/>
            <person name="Tsuji K."/>
            <person name="Ueda S."/>
            <person name="Waki K."/>
            <person name="Yamagata H."/>
            <person name="Yamamoto M."/>
            <person name="Yamamoto S."/>
            <person name="Yamane H."/>
            <person name="Yoshiki S."/>
            <person name="Yoshihara R."/>
            <person name="Yukawa K."/>
            <person name="Zhong H."/>
            <person name="Yano M."/>
            <person name="Yuan Q."/>
            <person name="Ouyang S."/>
            <person name="Liu J."/>
            <person name="Jones K.M."/>
            <person name="Gansberger K."/>
            <person name="Moffat K."/>
            <person name="Hill J."/>
            <person name="Bera J."/>
            <person name="Fadrosh D."/>
            <person name="Jin S."/>
            <person name="Johri S."/>
            <person name="Kim M."/>
            <person name="Overton L."/>
            <person name="Reardon M."/>
            <person name="Tsitrin T."/>
            <person name="Vuong H."/>
            <person name="Weaver B."/>
            <person name="Ciecko A."/>
            <person name="Tallon L."/>
            <person name="Jackson J."/>
            <person name="Pai G."/>
            <person name="Aken S.V."/>
            <person name="Utterback T."/>
            <person name="Reidmuller S."/>
            <person name="Feldblyum T."/>
            <person name="Hsiao J."/>
            <person name="Zismann V."/>
            <person name="Iobst S."/>
            <person name="de Vazeille A.R."/>
            <person name="Buell C.R."/>
            <person name="Ying K."/>
            <person name="Li Y."/>
            <person name="Lu T."/>
            <person name="Huang Y."/>
            <person name="Zhao Q."/>
            <person name="Feng Q."/>
            <person name="Zhang L."/>
            <person name="Zhu J."/>
            <person name="Weng Q."/>
            <person name="Mu J."/>
            <person name="Lu Y."/>
            <person name="Fan D."/>
            <person name="Liu Y."/>
            <person name="Guan J."/>
            <person name="Zhang Y."/>
            <person name="Yu S."/>
            <person name="Liu X."/>
            <person name="Zhang Y."/>
            <person name="Hong G."/>
            <person name="Han B."/>
            <person name="Choisne N."/>
            <person name="Demange N."/>
            <person name="Orjeda G."/>
            <person name="Samain S."/>
            <person name="Cattolico L."/>
            <person name="Pelletier E."/>
            <person name="Couloux A."/>
            <person name="Segurens B."/>
            <person name="Wincker P."/>
            <person name="D'Hont A."/>
            <person name="Scarpelli C."/>
            <person name="Weissenbach J."/>
            <person name="Salanoubat M."/>
            <person name="Quetier F."/>
            <person name="Yu Y."/>
            <person name="Kim H.R."/>
            <person name="Rambo T."/>
            <person name="Currie J."/>
            <person name="Collura K."/>
            <person name="Luo M."/>
            <person name="Yang T."/>
            <person name="Ammiraju J.S.S."/>
            <person name="Engler F."/>
            <person name="Soderlund C."/>
            <person name="Wing R.A."/>
            <person name="Palmer L.E."/>
            <person name="de la Bastide M."/>
            <person name="Spiegel L."/>
            <person name="Nascimento L."/>
            <person name="Zutavern T."/>
            <person name="O'Shaughnessy A."/>
            <person name="Dike S."/>
            <person name="Dedhia N."/>
            <person name="Preston R."/>
            <person name="Balija V."/>
            <person name="McCombie W.R."/>
            <person name="Chow T."/>
            <person name="Chen H."/>
            <person name="Chung M."/>
            <person name="Chen C."/>
            <person name="Shaw J."/>
            <person name="Wu H."/>
            <person name="Hsiao K."/>
            <person name="Chao Y."/>
            <person name="Chu M."/>
            <person name="Cheng C."/>
            <person name="Hour A."/>
            <person name="Lee P."/>
            <person name="Lin S."/>
            <person name="Lin Y."/>
            <person name="Liou J."/>
            <person name="Liu S."/>
            <person name="Hsing Y."/>
            <person name="Raghuvanshi S."/>
            <person name="Mohanty A."/>
            <person name="Bharti A.K."/>
            <person name="Gaur A."/>
            <person name="Gupta V."/>
            <person name="Kumar D."/>
            <person name="Ravi V."/>
            <person name="Vij S."/>
            <person name="Kapur A."/>
            <person name="Khurana P."/>
            <person name="Khurana P."/>
            <person name="Khurana J.P."/>
            <person name="Tyagi A.K."/>
            <person name="Gaikwad K."/>
            <person name="Singh A."/>
            <person name="Dalal V."/>
            <person name="Srivastava S."/>
            <person name="Dixit A."/>
            <person name="Pal A.K."/>
            <person name="Ghazi I.A."/>
            <person name="Yadav M."/>
            <person name="Pandit A."/>
            <person name="Bhargava A."/>
            <person name="Sureshbabu K."/>
            <person name="Batra K."/>
            <person name="Sharma T.R."/>
            <person name="Mohapatra T."/>
            <person name="Singh N.K."/>
            <person name="Messing J."/>
            <person name="Nelson A.B."/>
            <person name="Fuks G."/>
            <person name="Kavchok S."/>
            <person name="Keizer G."/>
            <person name="Linton E."/>
            <person name="Llaca V."/>
            <person name="Song R."/>
            <person name="Tanyolac B."/>
            <person name="Young S."/>
            <person name="Ho-Il K."/>
            <person name="Hahn J.H."/>
            <person name="Sangsakoo G."/>
            <person name="Vanavichit A."/>
            <person name="de Mattos Luiz.A.T."/>
            <person name="Zimmer P.D."/>
            <person name="Malone G."/>
            <person name="Dellagostin O."/>
            <person name="de Oliveira A.C."/>
            <person name="Bevan M."/>
            <person name="Bancroft I."/>
            <person name="Minx P."/>
            <person name="Cordum H."/>
            <person name="Wilson R."/>
            <person name="Cheng Z."/>
            <person name="Jin W."/>
            <person name="Jiang J."/>
            <person name="Leong S.A."/>
            <person name="Iwama H."/>
            <person name="Gojobori T."/>
            <person name="Itoh T."/>
            <person name="Niimura Y."/>
            <person name="Fujii Y."/>
            <person name="Habara T."/>
            <person name="Sakai H."/>
            <person name="Sato Y."/>
            <person name="Wilson G."/>
            <person name="Kumar K."/>
            <person name="McCouch S."/>
            <person name="Juretic N."/>
            <person name="Hoen D."/>
            <person name="Wright S."/>
            <person name="Bruskiewich R."/>
            <person name="Bureau T."/>
            <person name="Miyao A."/>
            <person name="Hirochika H."/>
            <person name="Nishikawa T."/>
            <person name="Kadowaki K."/>
            <person name="Sugiura M."/>
            <person name="Burr B."/>
            <person name="Sasaki T."/>
        </authorList>
    </citation>
    <scope>NUCLEOTIDE SEQUENCE [LARGE SCALE GENOMIC DNA]</scope>
    <source>
        <strain evidence="3">cv. Nipponbare</strain>
    </source>
</reference>
<dbReference type="PANTHER" id="PTHR42648">
    <property type="entry name" value="TRANSPOSASE, PUTATIVE-RELATED"/>
    <property type="match status" value="1"/>
</dbReference>
<dbReference type="Pfam" id="PF25597">
    <property type="entry name" value="SH3_retrovirus"/>
    <property type="match status" value="1"/>
</dbReference>
<dbReference type="SUPFAM" id="SSF53098">
    <property type="entry name" value="Ribonuclease H-like"/>
    <property type="match status" value="1"/>
</dbReference>
<feature type="domain" description="Retroviral polymerase SH3-like" evidence="1">
    <location>
        <begin position="86"/>
        <end position="141"/>
    </location>
</feature>
<evidence type="ECO:0000313" key="3">
    <source>
        <dbReference type="Proteomes" id="UP000059680"/>
    </source>
</evidence>
<reference evidence="2 3" key="3">
    <citation type="journal article" date="2013" name="Rice">
        <title>Improvement of the Oryza sativa Nipponbare reference genome using next generation sequence and optical map data.</title>
        <authorList>
            <person name="Kawahara Y."/>
            <person name="de la Bastide M."/>
            <person name="Hamilton J.P."/>
            <person name="Kanamori H."/>
            <person name="McCombie W.R."/>
            <person name="Ouyang S."/>
            <person name="Schwartz D.C."/>
            <person name="Tanaka T."/>
            <person name="Wu J."/>
            <person name="Zhou S."/>
            <person name="Childs K.L."/>
            <person name="Davidson R.M."/>
            <person name="Lin H."/>
            <person name="Quesada-Ocampo L."/>
            <person name="Vaillancourt B."/>
            <person name="Sakai H."/>
            <person name="Lee S.S."/>
            <person name="Kim J."/>
            <person name="Numa H."/>
            <person name="Itoh T."/>
            <person name="Buell C.R."/>
            <person name="Matsumoto T."/>
        </authorList>
    </citation>
    <scope>NUCLEOTIDE SEQUENCE [LARGE SCALE GENOMIC DNA]</scope>
    <source>
        <strain evidence="3">cv. Nipponbare</strain>
    </source>
</reference>
<dbReference type="InterPro" id="IPR012337">
    <property type="entry name" value="RNaseH-like_sf"/>
</dbReference>
<organism evidence="2 3">
    <name type="scientific">Oryza sativa subsp. japonica</name>
    <name type="common">Rice</name>
    <dbReference type="NCBI Taxonomy" id="39947"/>
    <lineage>
        <taxon>Eukaryota</taxon>
        <taxon>Viridiplantae</taxon>
        <taxon>Streptophyta</taxon>
        <taxon>Embryophyta</taxon>
        <taxon>Tracheophyta</taxon>
        <taxon>Spermatophyta</taxon>
        <taxon>Magnoliopsida</taxon>
        <taxon>Liliopsida</taxon>
        <taxon>Poales</taxon>
        <taxon>Poaceae</taxon>
        <taxon>BOP clade</taxon>
        <taxon>Oryzoideae</taxon>
        <taxon>Oryzeae</taxon>
        <taxon>Oryzinae</taxon>
        <taxon>Oryza</taxon>
        <taxon>Oryza sativa</taxon>
    </lineage>
</organism>